<dbReference type="EMBL" id="JAKVIN010000008">
    <property type="protein sequence ID" value="MCJ8151142.1"/>
    <property type="molecule type" value="Genomic_DNA"/>
</dbReference>
<name>A0ABT0CRB7_9HYPH</name>
<keyword evidence="1" id="KW-0614">Plasmid</keyword>
<dbReference type="Proteomes" id="UP001201844">
    <property type="component" value="Unassembled WGS sequence"/>
</dbReference>
<gene>
    <name evidence="1" type="ORF">MKI86_18545</name>
</gene>
<keyword evidence="2" id="KW-1185">Reference proteome</keyword>
<protein>
    <submittedName>
        <fullName evidence="1">Uncharacterized protein</fullName>
    </submittedName>
</protein>
<reference evidence="1 2" key="1">
    <citation type="submission" date="2022-02" db="EMBL/GenBank/DDBJ databases">
        <title>Shinella B3.7 sp. nov., isolated from Sediment (Zhairuo Island).</title>
        <authorList>
            <person name="Chen G."/>
        </authorList>
    </citation>
    <scope>NUCLEOTIDE SEQUENCE [LARGE SCALE GENOMIC DNA]</scope>
    <source>
        <strain evidence="1 2">B3.7</strain>
        <plasmid evidence="1">unnamed</plasmid>
    </source>
</reference>
<comment type="caution">
    <text evidence="1">The sequence shown here is derived from an EMBL/GenBank/DDBJ whole genome shotgun (WGS) entry which is preliminary data.</text>
</comment>
<geneLocation type="plasmid" evidence="1">
    <name>unnamed</name>
</geneLocation>
<evidence type="ECO:0000313" key="1">
    <source>
        <dbReference type="EMBL" id="MCJ8151142.1"/>
    </source>
</evidence>
<dbReference type="RefSeq" id="WP_241603949.1">
    <property type="nucleotide sequence ID" value="NZ_JAKVIN010000008.1"/>
</dbReference>
<accession>A0ABT0CRB7</accession>
<proteinExistence type="predicted"/>
<organism evidence="1 2">
    <name type="scientific">Shinella sedimenti</name>
    <dbReference type="NCBI Taxonomy" id="2919913"/>
    <lineage>
        <taxon>Bacteria</taxon>
        <taxon>Pseudomonadati</taxon>
        <taxon>Pseudomonadota</taxon>
        <taxon>Alphaproteobacteria</taxon>
        <taxon>Hyphomicrobiales</taxon>
        <taxon>Rhizobiaceae</taxon>
        <taxon>Shinella</taxon>
    </lineage>
</organism>
<sequence length="83" mass="8900">MTLMTMPGKMRQDGQHTLLVMRDERRCQAVCIVDDGTIGDVTTKLGLIEAIASRKLAGGELAFDGRVWITPADMPVPASAAIS</sequence>
<evidence type="ECO:0000313" key="2">
    <source>
        <dbReference type="Proteomes" id="UP001201844"/>
    </source>
</evidence>